<dbReference type="PANTHER" id="PTHR46401:SF2">
    <property type="entry name" value="GLYCOSYLTRANSFERASE WBBK-RELATED"/>
    <property type="match status" value="1"/>
</dbReference>
<organism evidence="4 5">
    <name type="scientific">Bacteroides xylanisolvens</name>
    <dbReference type="NCBI Taxonomy" id="371601"/>
    <lineage>
        <taxon>Bacteria</taxon>
        <taxon>Pseudomonadati</taxon>
        <taxon>Bacteroidota</taxon>
        <taxon>Bacteroidia</taxon>
        <taxon>Bacteroidales</taxon>
        <taxon>Bacteroidaceae</taxon>
        <taxon>Bacteroides</taxon>
    </lineage>
</organism>
<reference evidence="4 5" key="1">
    <citation type="journal article" date="2019" name="Nat. Med.">
        <title>A library of human gut bacterial isolates paired with longitudinal multiomics data enables mechanistic microbiome research.</title>
        <authorList>
            <person name="Poyet M."/>
            <person name="Groussin M."/>
            <person name="Gibbons S.M."/>
            <person name="Avila-Pacheco J."/>
            <person name="Jiang X."/>
            <person name="Kearney S.M."/>
            <person name="Perrotta A.R."/>
            <person name="Berdy B."/>
            <person name="Zhao S."/>
            <person name="Lieberman T.D."/>
            <person name="Swanson P.K."/>
            <person name="Smith M."/>
            <person name="Roesemann S."/>
            <person name="Alexander J.E."/>
            <person name="Rich S.A."/>
            <person name="Livny J."/>
            <person name="Vlamakis H."/>
            <person name="Clish C."/>
            <person name="Bullock K."/>
            <person name="Deik A."/>
            <person name="Scott J."/>
            <person name="Pierce K.A."/>
            <person name="Xavier R.J."/>
            <person name="Alm E.J."/>
        </authorList>
    </citation>
    <scope>NUCLEOTIDE SEQUENCE [LARGE SCALE GENOMIC DNA]</scope>
    <source>
        <strain evidence="4 5">BIOML-A58</strain>
    </source>
</reference>
<sequence>MYIVVNARFLTQSVTGVQRFAMEICLKLKDSMDNIEFVTPSNVMQQEVFNALDAKIVGKRHGHLWEQIDLPQYLRKKGNPLLINLANTAPLFYKNKVVTIHDVAYKVFPQTYPKSFLMFYSFIIPRLLHGAKHVITVSEFSKSEICKFYGVLNDKVSVVYNAVSESFTPKPTVDGQRYFLAVSSMNYRKNFIYILEAFAKYQKQGGKEALYIIGDLKNKSFKEIDLSQYKNNKQIKFLGRVSDEDLIAYYSNALAFIYPSFYEGFGIPPLEAQACGCPAICADASCLPEIFGDSVLYCNPYHASSLVEVMEILASDTNLCQSQIEEGKKNLSRYSWQKSAEQLMNVIKTYQDYD</sequence>
<dbReference type="Pfam" id="PF13439">
    <property type="entry name" value="Glyco_transf_4"/>
    <property type="match status" value="1"/>
</dbReference>
<protein>
    <submittedName>
        <fullName evidence="4">Glycosyltransferase family 4 protein</fullName>
    </submittedName>
</protein>
<dbReference type="Pfam" id="PF00534">
    <property type="entry name" value="Glycos_transf_1"/>
    <property type="match status" value="1"/>
</dbReference>
<feature type="domain" description="Glycosyl transferase family 1" evidence="2">
    <location>
        <begin position="170"/>
        <end position="329"/>
    </location>
</feature>
<dbReference type="SUPFAM" id="SSF53756">
    <property type="entry name" value="UDP-Glycosyltransferase/glycogen phosphorylase"/>
    <property type="match status" value="1"/>
</dbReference>
<evidence type="ECO:0000313" key="4">
    <source>
        <dbReference type="EMBL" id="KAB6139136.1"/>
    </source>
</evidence>
<dbReference type="CDD" id="cd03809">
    <property type="entry name" value="GT4_MtfB-like"/>
    <property type="match status" value="1"/>
</dbReference>
<dbReference type="Proteomes" id="UP000434604">
    <property type="component" value="Unassembled WGS sequence"/>
</dbReference>
<name>A0A7J5PJP3_9BACE</name>
<dbReference type="Gene3D" id="3.40.50.2000">
    <property type="entry name" value="Glycogen Phosphorylase B"/>
    <property type="match status" value="2"/>
</dbReference>
<dbReference type="PANTHER" id="PTHR46401">
    <property type="entry name" value="GLYCOSYLTRANSFERASE WBBK-RELATED"/>
    <property type="match status" value="1"/>
</dbReference>
<dbReference type="InterPro" id="IPR028098">
    <property type="entry name" value="Glyco_trans_4-like_N"/>
</dbReference>
<dbReference type="GO" id="GO:0016757">
    <property type="term" value="F:glycosyltransferase activity"/>
    <property type="evidence" value="ECO:0007669"/>
    <property type="project" value="InterPro"/>
</dbReference>
<accession>A0A7J5PJP3</accession>
<dbReference type="RefSeq" id="WP_151935619.1">
    <property type="nucleotide sequence ID" value="NZ_WDED01000068.1"/>
</dbReference>
<evidence type="ECO:0000259" key="3">
    <source>
        <dbReference type="Pfam" id="PF13439"/>
    </source>
</evidence>
<evidence type="ECO:0000259" key="2">
    <source>
        <dbReference type="Pfam" id="PF00534"/>
    </source>
</evidence>
<proteinExistence type="predicted"/>
<gene>
    <name evidence="4" type="ORF">GA398_24950</name>
</gene>
<dbReference type="AlphaFoldDB" id="A0A7J5PJP3"/>
<dbReference type="EMBL" id="WDED01000068">
    <property type="protein sequence ID" value="KAB6139136.1"/>
    <property type="molecule type" value="Genomic_DNA"/>
</dbReference>
<keyword evidence="1 4" id="KW-0808">Transferase</keyword>
<comment type="caution">
    <text evidence="4">The sequence shown here is derived from an EMBL/GenBank/DDBJ whole genome shotgun (WGS) entry which is preliminary data.</text>
</comment>
<evidence type="ECO:0000256" key="1">
    <source>
        <dbReference type="ARBA" id="ARBA00022679"/>
    </source>
</evidence>
<evidence type="ECO:0000313" key="5">
    <source>
        <dbReference type="Proteomes" id="UP000434604"/>
    </source>
</evidence>
<dbReference type="InterPro" id="IPR001296">
    <property type="entry name" value="Glyco_trans_1"/>
</dbReference>
<feature type="domain" description="Glycosyltransferase subfamily 4-like N-terminal" evidence="3">
    <location>
        <begin position="16"/>
        <end position="164"/>
    </location>
</feature>